<dbReference type="Pfam" id="PF01399">
    <property type="entry name" value="PCI"/>
    <property type="match status" value="1"/>
</dbReference>
<dbReference type="InterPro" id="IPR036390">
    <property type="entry name" value="WH_DNA-bd_sf"/>
</dbReference>
<dbReference type="EMBL" id="OD569015">
    <property type="protein sequence ID" value="CAD7447579.1"/>
    <property type="molecule type" value="Genomic_DNA"/>
</dbReference>
<dbReference type="InterPro" id="IPR016650">
    <property type="entry name" value="eIF3e"/>
</dbReference>
<dbReference type="PROSITE" id="PS50250">
    <property type="entry name" value="PCI"/>
    <property type="match status" value="1"/>
</dbReference>
<gene>
    <name evidence="6" type="ORF">TBIB3V08_LOCUS9890</name>
</gene>
<organism evidence="6">
    <name type="scientific">Timema bartmani</name>
    <dbReference type="NCBI Taxonomy" id="61472"/>
    <lineage>
        <taxon>Eukaryota</taxon>
        <taxon>Metazoa</taxon>
        <taxon>Ecdysozoa</taxon>
        <taxon>Arthropoda</taxon>
        <taxon>Hexapoda</taxon>
        <taxon>Insecta</taxon>
        <taxon>Pterygota</taxon>
        <taxon>Neoptera</taxon>
        <taxon>Polyneoptera</taxon>
        <taxon>Phasmatodea</taxon>
        <taxon>Timematodea</taxon>
        <taxon>Timematoidea</taxon>
        <taxon>Timematidae</taxon>
        <taxon>Timema</taxon>
    </lineage>
</organism>
<evidence type="ECO:0000256" key="4">
    <source>
        <dbReference type="ARBA" id="ARBA00047068"/>
    </source>
</evidence>
<dbReference type="PANTHER" id="PTHR10317">
    <property type="entry name" value="EUKARYOTIC TRANSLATION INITIATION FACTOR 3 SUBUNIT E"/>
    <property type="match status" value="1"/>
</dbReference>
<dbReference type="GO" id="GO:0005852">
    <property type="term" value="C:eukaryotic translation initiation factor 3 complex"/>
    <property type="evidence" value="ECO:0007669"/>
    <property type="project" value="InterPro"/>
</dbReference>
<sequence length="102" mass="11330">MLAEKLNMNPEEAECWIVNLIRNARLDAKIDSKLAHVVMGTQPLSPYQQLVEKIDSLSVRSEALQSLIERKLKARTQDLANVLVVLSSTAEDGETEVRISVG</sequence>
<dbReference type="InterPro" id="IPR000717">
    <property type="entry name" value="PCI_dom"/>
</dbReference>
<evidence type="ECO:0000313" key="6">
    <source>
        <dbReference type="EMBL" id="CAD7447579.1"/>
    </source>
</evidence>
<dbReference type="GO" id="GO:0003743">
    <property type="term" value="F:translation initiation factor activity"/>
    <property type="evidence" value="ECO:0007669"/>
    <property type="project" value="UniProtKB-KW"/>
</dbReference>
<keyword evidence="1" id="KW-0963">Cytoplasm</keyword>
<keyword evidence="3" id="KW-0648">Protein biosynthesis</keyword>
<keyword evidence="2" id="KW-0396">Initiation factor</keyword>
<evidence type="ECO:0000256" key="2">
    <source>
        <dbReference type="ARBA" id="ARBA00022540"/>
    </source>
</evidence>
<dbReference type="SUPFAM" id="SSF46785">
    <property type="entry name" value="Winged helix' DNA-binding domain"/>
    <property type="match status" value="1"/>
</dbReference>
<comment type="subunit">
    <text evidence="4">Component of the eukaryotic translation initiation factor 3 (eIF-3) complex. The eIF-3 complex interacts with pix. Interacts with mxt.</text>
</comment>
<evidence type="ECO:0000259" key="5">
    <source>
        <dbReference type="PROSITE" id="PS50250"/>
    </source>
</evidence>
<evidence type="ECO:0000256" key="3">
    <source>
        <dbReference type="ARBA" id="ARBA00022917"/>
    </source>
</evidence>
<protein>
    <recommendedName>
        <fullName evidence="5">PCI domain-containing protein</fullName>
    </recommendedName>
</protein>
<reference evidence="6" key="1">
    <citation type="submission" date="2020-11" db="EMBL/GenBank/DDBJ databases">
        <authorList>
            <person name="Tran Van P."/>
        </authorList>
    </citation>
    <scope>NUCLEOTIDE SEQUENCE</scope>
</reference>
<accession>A0A7R9I6Q0</accession>
<feature type="domain" description="PCI" evidence="5">
    <location>
        <begin position="1"/>
        <end position="44"/>
    </location>
</feature>
<dbReference type="AlphaFoldDB" id="A0A7R9I6Q0"/>
<evidence type="ECO:0000256" key="1">
    <source>
        <dbReference type="ARBA" id="ARBA00022490"/>
    </source>
</evidence>
<proteinExistence type="predicted"/>
<name>A0A7R9I6Q0_9NEOP</name>